<dbReference type="InterPro" id="IPR036427">
    <property type="entry name" value="Bromodomain-like_sf"/>
</dbReference>
<dbReference type="Pfam" id="PF00439">
    <property type="entry name" value="Bromodomain"/>
    <property type="match status" value="1"/>
</dbReference>
<feature type="region of interest" description="Disordered" evidence="3">
    <location>
        <begin position="468"/>
        <end position="513"/>
    </location>
</feature>
<dbReference type="PANTHER" id="PTHR37888">
    <property type="entry name" value="DNA-BINDING BROMODOMAIN-CONTAINING PROTEIN"/>
    <property type="match status" value="1"/>
</dbReference>
<name>A0A2R6RCZ4_ACTCC</name>
<dbReference type="PANTHER" id="PTHR37888:SF11">
    <property type="entry name" value="DNA-BINDING BROMODOMAIN-CONTAINING PROTEIN"/>
    <property type="match status" value="1"/>
</dbReference>
<evidence type="ECO:0000256" key="1">
    <source>
        <dbReference type="ARBA" id="ARBA00023117"/>
    </source>
</evidence>
<evidence type="ECO:0000256" key="3">
    <source>
        <dbReference type="SAM" id="MobiDB-lite"/>
    </source>
</evidence>
<dbReference type="CDD" id="cd04369">
    <property type="entry name" value="Bromodomain"/>
    <property type="match status" value="1"/>
</dbReference>
<dbReference type="FunCoup" id="A0A2R6RCZ4">
    <property type="interactions" value="606"/>
</dbReference>
<dbReference type="Gramene" id="PSS26444">
    <property type="protein sequence ID" value="PSS26444"/>
    <property type="gene ID" value="CEY00_Acc07739"/>
</dbReference>
<dbReference type="Proteomes" id="UP000241394">
    <property type="component" value="Chromosome LG7"/>
</dbReference>
<evidence type="ECO:0000259" key="4">
    <source>
        <dbReference type="PROSITE" id="PS50014"/>
    </source>
</evidence>
<gene>
    <name evidence="5" type="ORF">CEY00_Acc07739</name>
</gene>
<dbReference type="SUPFAM" id="SSF46689">
    <property type="entry name" value="Homeodomain-like"/>
    <property type="match status" value="1"/>
</dbReference>
<dbReference type="InParanoid" id="A0A2R6RCZ4"/>
<dbReference type="OrthoDB" id="1742084at2759"/>
<dbReference type="Pfam" id="PF00249">
    <property type="entry name" value="Myb_DNA-binding"/>
    <property type="match status" value="1"/>
</dbReference>
<feature type="compositionally biased region" description="Polar residues" evidence="3">
    <location>
        <begin position="490"/>
        <end position="504"/>
    </location>
</feature>
<feature type="compositionally biased region" description="Polar residues" evidence="3">
    <location>
        <begin position="205"/>
        <end position="215"/>
    </location>
</feature>
<organism evidence="5 6">
    <name type="scientific">Actinidia chinensis var. chinensis</name>
    <name type="common">Chinese soft-hair kiwi</name>
    <dbReference type="NCBI Taxonomy" id="1590841"/>
    <lineage>
        <taxon>Eukaryota</taxon>
        <taxon>Viridiplantae</taxon>
        <taxon>Streptophyta</taxon>
        <taxon>Embryophyta</taxon>
        <taxon>Tracheophyta</taxon>
        <taxon>Spermatophyta</taxon>
        <taxon>Magnoliopsida</taxon>
        <taxon>eudicotyledons</taxon>
        <taxon>Gunneridae</taxon>
        <taxon>Pentapetalae</taxon>
        <taxon>asterids</taxon>
        <taxon>Ericales</taxon>
        <taxon>Actinidiaceae</taxon>
        <taxon>Actinidia</taxon>
    </lineage>
</organism>
<dbReference type="SMART" id="SM00297">
    <property type="entry name" value="BROMO"/>
    <property type="match status" value="1"/>
</dbReference>
<feature type="compositionally biased region" description="Basic and acidic residues" evidence="3">
    <location>
        <begin position="143"/>
        <end position="166"/>
    </location>
</feature>
<keyword evidence="1 2" id="KW-0103">Bromodomain</keyword>
<feature type="compositionally biased region" description="Basic and acidic residues" evidence="3">
    <location>
        <begin position="468"/>
        <end position="480"/>
    </location>
</feature>
<dbReference type="CDD" id="cd00167">
    <property type="entry name" value="SANT"/>
    <property type="match status" value="1"/>
</dbReference>
<dbReference type="Gene3D" id="1.20.920.10">
    <property type="entry name" value="Bromodomain-like"/>
    <property type="match status" value="1"/>
</dbReference>
<dbReference type="Gene3D" id="1.10.10.60">
    <property type="entry name" value="Homeodomain-like"/>
    <property type="match status" value="1"/>
</dbReference>
<dbReference type="AlphaFoldDB" id="A0A2R6RCZ4"/>
<accession>A0A2R6RCZ4</accession>
<evidence type="ECO:0000313" key="5">
    <source>
        <dbReference type="EMBL" id="PSS26444.1"/>
    </source>
</evidence>
<feature type="compositionally biased region" description="Basic and acidic residues" evidence="3">
    <location>
        <begin position="113"/>
        <end position="133"/>
    </location>
</feature>
<dbReference type="OMA" id="MEEGSYV"/>
<evidence type="ECO:0000313" key="6">
    <source>
        <dbReference type="Proteomes" id="UP000241394"/>
    </source>
</evidence>
<dbReference type="InterPro" id="IPR001005">
    <property type="entry name" value="SANT/Myb"/>
</dbReference>
<evidence type="ECO:0000256" key="2">
    <source>
        <dbReference type="PROSITE-ProRule" id="PRU00035"/>
    </source>
</evidence>
<comment type="caution">
    <text evidence="5">The sequence shown here is derived from an EMBL/GenBank/DDBJ whole genome shotgun (WGS) entry which is preliminary data.</text>
</comment>
<protein>
    <submittedName>
        <fullName evidence="5">Ankyrin repeat, bromo and BTB domain-containing protein</fullName>
    </submittedName>
</protein>
<reference evidence="5 6" key="1">
    <citation type="submission" date="2017-07" db="EMBL/GenBank/DDBJ databases">
        <title>An improved, manually edited Actinidia chinensis var. chinensis (kiwifruit) genome highlights the challenges associated with draft genomes and gene prediction in plants.</title>
        <authorList>
            <person name="Pilkington S."/>
            <person name="Crowhurst R."/>
            <person name="Hilario E."/>
            <person name="Nardozza S."/>
            <person name="Fraser L."/>
            <person name="Peng Y."/>
            <person name="Gunaseelan K."/>
            <person name="Simpson R."/>
            <person name="Tahir J."/>
            <person name="Deroles S."/>
            <person name="Templeton K."/>
            <person name="Luo Z."/>
            <person name="Davy M."/>
            <person name="Cheng C."/>
            <person name="Mcneilage M."/>
            <person name="Scaglione D."/>
            <person name="Liu Y."/>
            <person name="Zhang Q."/>
            <person name="Datson P."/>
            <person name="De Silva N."/>
            <person name="Gardiner S."/>
            <person name="Bassett H."/>
            <person name="Chagne D."/>
            <person name="Mccallum J."/>
            <person name="Dzierzon H."/>
            <person name="Deng C."/>
            <person name="Wang Y.-Y."/>
            <person name="Barron N."/>
            <person name="Manako K."/>
            <person name="Bowen J."/>
            <person name="Foster T."/>
            <person name="Erridge Z."/>
            <person name="Tiffin H."/>
            <person name="Waite C."/>
            <person name="Davies K."/>
            <person name="Grierson E."/>
            <person name="Laing W."/>
            <person name="Kirk R."/>
            <person name="Chen X."/>
            <person name="Wood M."/>
            <person name="Montefiori M."/>
            <person name="Brummell D."/>
            <person name="Schwinn K."/>
            <person name="Catanach A."/>
            <person name="Fullerton C."/>
            <person name="Li D."/>
            <person name="Meiyalaghan S."/>
            <person name="Nieuwenhuizen N."/>
            <person name="Read N."/>
            <person name="Prakash R."/>
            <person name="Hunter D."/>
            <person name="Zhang H."/>
            <person name="Mckenzie M."/>
            <person name="Knabel M."/>
            <person name="Harris A."/>
            <person name="Allan A."/>
            <person name="Chen A."/>
            <person name="Janssen B."/>
            <person name="Plunkett B."/>
            <person name="Dwamena C."/>
            <person name="Voogd C."/>
            <person name="Leif D."/>
            <person name="Lafferty D."/>
            <person name="Souleyre E."/>
            <person name="Varkonyi-Gasic E."/>
            <person name="Gambi F."/>
            <person name="Hanley J."/>
            <person name="Yao J.-L."/>
            <person name="Cheung J."/>
            <person name="David K."/>
            <person name="Warren B."/>
            <person name="Marsh K."/>
            <person name="Snowden K."/>
            <person name="Lin-Wang K."/>
            <person name="Brian L."/>
            <person name="Martinez-Sanchez M."/>
            <person name="Wang M."/>
            <person name="Ileperuma N."/>
            <person name="Macnee N."/>
            <person name="Campin R."/>
            <person name="Mcatee P."/>
            <person name="Drummond R."/>
            <person name="Espley R."/>
            <person name="Ireland H."/>
            <person name="Wu R."/>
            <person name="Atkinson R."/>
            <person name="Karunairetnam S."/>
            <person name="Bulley S."/>
            <person name="Chunkath S."/>
            <person name="Hanley Z."/>
            <person name="Storey R."/>
            <person name="Thrimawithana A."/>
            <person name="Thomson S."/>
            <person name="David C."/>
            <person name="Testolin R."/>
        </authorList>
    </citation>
    <scope>NUCLEOTIDE SEQUENCE [LARGE SCALE GENOMIC DNA]</scope>
    <source>
        <strain evidence="6">cv. Red5</strain>
        <tissue evidence="5">Young leaf</tissue>
    </source>
</reference>
<dbReference type="EMBL" id="NKQK01000007">
    <property type="protein sequence ID" value="PSS26444.1"/>
    <property type="molecule type" value="Genomic_DNA"/>
</dbReference>
<dbReference type="SUPFAM" id="SSF47370">
    <property type="entry name" value="Bromodomain"/>
    <property type="match status" value="1"/>
</dbReference>
<feature type="region of interest" description="Disordered" evidence="3">
    <location>
        <begin position="392"/>
        <end position="424"/>
    </location>
</feature>
<dbReference type="InterPro" id="IPR009057">
    <property type="entry name" value="Homeodomain-like_sf"/>
</dbReference>
<reference evidence="6" key="2">
    <citation type="journal article" date="2018" name="BMC Genomics">
        <title>A manually annotated Actinidia chinensis var. chinensis (kiwifruit) genome highlights the challenges associated with draft genomes and gene prediction in plants.</title>
        <authorList>
            <person name="Pilkington S.M."/>
            <person name="Crowhurst R."/>
            <person name="Hilario E."/>
            <person name="Nardozza S."/>
            <person name="Fraser L."/>
            <person name="Peng Y."/>
            <person name="Gunaseelan K."/>
            <person name="Simpson R."/>
            <person name="Tahir J."/>
            <person name="Deroles S.C."/>
            <person name="Templeton K."/>
            <person name="Luo Z."/>
            <person name="Davy M."/>
            <person name="Cheng C."/>
            <person name="McNeilage M."/>
            <person name="Scaglione D."/>
            <person name="Liu Y."/>
            <person name="Zhang Q."/>
            <person name="Datson P."/>
            <person name="De Silva N."/>
            <person name="Gardiner S.E."/>
            <person name="Bassett H."/>
            <person name="Chagne D."/>
            <person name="McCallum J."/>
            <person name="Dzierzon H."/>
            <person name="Deng C."/>
            <person name="Wang Y.Y."/>
            <person name="Barron L."/>
            <person name="Manako K."/>
            <person name="Bowen J."/>
            <person name="Foster T.M."/>
            <person name="Erridge Z.A."/>
            <person name="Tiffin H."/>
            <person name="Waite C.N."/>
            <person name="Davies K.M."/>
            <person name="Grierson E.P."/>
            <person name="Laing W.A."/>
            <person name="Kirk R."/>
            <person name="Chen X."/>
            <person name="Wood M."/>
            <person name="Montefiori M."/>
            <person name="Brummell D.A."/>
            <person name="Schwinn K.E."/>
            <person name="Catanach A."/>
            <person name="Fullerton C."/>
            <person name="Li D."/>
            <person name="Meiyalaghan S."/>
            <person name="Nieuwenhuizen N."/>
            <person name="Read N."/>
            <person name="Prakash R."/>
            <person name="Hunter D."/>
            <person name="Zhang H."/>
            <person name="McKenzie M."/>
            <person name="Knabel M."/>
            <person name="Harris A."/>
            <person name="Allan A.C."/>
            <person name="Gleave A."/>
            <person name="Chen A."/>
            <person name="Janssen B.J."/>
            <person name="Plunkett B."/>
            <person name="Ampomah-Dwamena C."/>
            <person name="Voogd C."/>
            <person name="Leif D."/>
            <person name="Lafferty D."/>
            <person name="Souleyre E.J.F."/>
            <person name="Varkonyi-Gasic E."/>
            <person name="Gambi F."/>
            <person name="Hanley J."/>
            <person name="Yao J.L."/>
            <person name="Cheung J."/>
            <person name="David K.M."/>
            <person name="Warren B."/>
            <person name="Marsh K."/>
            <person name="Snowden K.C."/>
            <person name="Lin-Wang K."/>
            <person name="Brian L."/>
            <person name="Martinez-Sanchez M."/>
            <person name="Wang M."/>
            <person name="Ileperuma N."/>
            <person name="Macnee N."/>
            <person name="Campin R."/>
            <person name="McAtee P."/>
            <person name="Drummond R.S.M."/>
            <person name="Espley R.V."/>
            <person name="Ireland H.S."/>
            <person name="Wu R."/>
            <person name="Atkinson R.G."/>
            <person name="Karunairetnam S."/>
            <person name="Bulley S."/>
            <person name="Chunkath S."/>
            <person name="Hanley Z."/>
            <person name="Storey R."/>
            <person name="Thrimawithana A.H."/>
            <person name="Thomson S."/>
            <person name="David C."/>
            <person name="Testolin R."/>
            <person name="Huang H."/>
            <person name="Hellens R.P."/>
            <person name="Schaffer R.J."/>
        </authorList>
    </citation>
    <scope>NUCLEOTIDE SEQUENCE [LARGE SCALE GENOMIC DNA]</scope>
    <source>
        <strain evidence="6">cv. Red5</strain>
    </source>
</reference>
<dbReference type="SMART" id="SM00717">
    <property type="entry name" value="SANT"/>
    <property type="match status" value="1"/>
</dbReference>
<feature type="domain" description="Bromo" evidence="4">
    <location>
        <begin position="303"/>
        <end position="375"/>
    </location>
</feature>
<sequence>MEPETELPWTTWEELLLTCAVERHGVRDWDSVAMELQSRSALSLLLTARACETKYRDLKRRFVAENDGVDAIPWLEELRKLRVDELKQEVLRYDLSIQSLELKVKRLEEEREQSLKADQNEDRKPDLDKNLEEERSENDRDDGDGKPEESSPEKTAGEGSNRENRSFNESNSTGNRGGEQEPVQTVDVKPDPVLISKPTSKDSYNDGSHTAATRETSQKRSSKKKPSREKKGGDSAALRNSASESNEGVKESSDVQSMVSLTGRRRREKEISGSGDELVVSPATIKREVVRSEPFVTILDVIRSHKHGSMFERRLKSQNTDEYKNMIRHHVDLDTIRNRLKNGSYSSSSTTKFHRDLLLLFTNAIVFFPETSPESVTAYQLRDLVLQEIKKNNKTQRPDSPGPDSINPPTLSPKHDPEGSGSFLAKHKSSAPIVVCRNRSSISAKPSNTQIDEKPNLKVKNCLKVKEEQSPTKAKTKERAVTGAKGLRGSRNTQTTKNPNSNNRSIKKREKEITEDMAVKKRQAADFLKRIKGTRRRRGRQWWRR</sequence>
<dbReference type="PROSITE" id="PS50014">
    <property type="entry name" value="BROMODOMAIN_2"/>
    <property type="match status" value="1"/>
</dbReference>
<proteinExistence type="predicted"/>
<feature type="region of interest" description="Disordered" evidence="3">
    <location>
        <begin position="113"/>
        <end position="273"/>
    </location>
</feature>
<dbReference type="InterPro" id="IPR001487">
    <property type="entry name" value="Bromodomain"/>
</dbReference>
<keyword evidence="6" id="KW-1185">Reference proteome</keyword>